<dbReference type="RefSeq" id="XP_014150082.1">
    <property type="nucleotide sequence ID" value="XM_014294607.1"/>
</dbReference>
<feature type="domain" description="PPM-type phosphatase" evidence="2">
    <location>
        <begin position="71"/>
        <end position="546"/>
    </location>
</feature>
<gene>
    <name evidence="3" type="ORF">SARC_11308</name>
</gene>
<feature type="compositionally biased region" description="Polar residues" evidence="1">
    <location>
        <begin position="325"/>
        <end position="369"/>
    </location>
</feature>
<dbReference type="InterPro" id="IPR036457">
    <property type="entry name" value="PPM-type-like_dom_sf"/>
</dbReference>
<dbReference type="Proteomes" id="UP000054560">
    <property type="component" value="Unassembled WGS sequence"/>
</dbReference>
<dbReference type="GeneID" id="25911812"/>
<dbReference type="AlphaFoldDB" id="A0A0L0FHF7"/>
<feature type="compositionally biased region" description="Polar residues" evidence="1">
    <location>
        <begin position="168"/>
        <end position="179"/>
    </location>
</feature>
<feature type="compositionally biased region" description="Basic residues" evidence="1">
    <location>
        <begin position="299"/>
        <end position="311"/>
    </location>
</feature>
<feature type="region of interest" description="Disordered" evidence="1">
    <location>
        <begin position="168"/>
        <end position="264"/>
    </location>
</feature>
<sequence length="875" mass="90991">MSSSRTTRARASSPNLHPQLYQADGPVPTTSTPVPTPSAQVDPSEGSALYPEGPTSAIQSVLAQAHTPTSEDRARRHLVIDTGGAGAPGLSQVQVHDCDCDGKGKGEREHSADVCCQATRGGANKTDKEAKNSITQSLPTITRTSMTPHTADDEGAGGLVFTLRQTSDSAGQSINSTAGDTDKTSTSVKSSPAEASKHTRTDEPFNYSASPNTPQSPSGTPTENSIGLIKQNSSPTPTSTSGQEFKLQPQTGMGRRFSNSNISYFPHSRSNLGIERKELLHSARSQPGSDTPSPGKSPTRAHTHTHTHSTHRQSFTPTRAPGEDASTTTLNAATPTHNDTVAMATSATTGPTDGRQTSQGSANSALSSASHERRDSWGVPQPHRRYSNASLLARQAAAAAAAAASPHNRSMTSLGSTEGVVKLNNAHTASSFVEKQGVVLRGGRVADGKVNGISRTTRALGSANCGPGVACDPETFVQPLEISVPHVVVIATSGLWDFCTISQVRKFLMDHLTFSEDQDLDALAGEVVKLAKGLNKAVEDVTVLLILVLPGRATGGSPRVSGESTTSATNGSLGKGLQQKSSGSLKLGARIARRFSNSSTQSNGNTSSKATASHDQHTARRASIDEGRDEEVPKGTHGGKHAHTSTPPQPPQDVQSTAGQVRRDLGSVSYEGRTSDLSQLTGLGMPLTGMTSSSDTLRAAVSGMKARRASADSTASVGSSGGRMHRYTSYACPLVNATVGSATRAQGQGQTPALNSAAPVQLQQSVSNYIQPVPDAPRSAFKSSMYDDLMKSKAADTNGSHGSHGGLAGGKVSKGVKCGTENGTVVKSASGKKKKIDIIKGREGRGLSEVEEVEDVVYDSPPPPLGCIKGFKMNP</sequence>
<evidence type="ECO:0000259" key="2">
    <source>
        <dbReference type="SMART" id="SM00332"/>
    </source>
</evidence>
<dbReference type="Gene3D" id="3.60.40.10">
    <property type="entry name" value="PPM-type phosphatase domain"/>
    <property type="match status" value="1"/>
</dbReference>
<feature type="region of interest" description="Disordered" evidence="1">
    <location>
        <begin position="793"/>
        <end position="814"/>
    </location>
</feature>
<reference evidence="3 4" key="1">
    <citation type="submission" date="2011-02" db="EMBL/GenBank/DDBJ databases">
        <title>The Genome Sequence of Sphaeroforma arctica JP610.</title>
        <authorList>
            <consortium name="The Broad Institute Genome Sequencing Platform"/>
            <person name="Russ C."/>
            <person name="Cuomo C."/>
            <person name="Young S.K."/>
            <person name="Zeng Q."/>
            <person name="Gargeya S."/>
            <person name="Alvarado L."/>
            <person name="Berlin A."/>
            <person name="Chapman S.B."/>
            <person name="Chen Z."/>
            <person name="Freedman E."/>
            <person name="Gellesch M."/>
            <person name="Goldberg J."/>
            <person name="Griggs A."/>
            <person name="Gujja S."/>
            <person name="Heilman E."/>
            <person name="Heiman D."/>
            <person name="Howarth C."/>
            <person name="Mehta T."/>
            <person name="Neiman D."/>
            <person name="Pearson M."/>
            <person name="Roberts A."/>
            <person name="Saif S."/>
            <person name="Shea T."/>
            <person name="Shenoy N."/>
            <person name="Sisk P."/>
            <person name="Stolte C."/>
            <person name="Sykes S."/>
            <person name="White J."/>
            <person name="Yandava C."/>
            <person name="Burger G."/>
            <person name="Gray M.W."/>
            <person name="Holland P.W.H."/>
            <person name="King N."/>
            <person name="Lang F.B.F."/>
            <person name="Roger A.J."/>
            <person name="Ruiz-Trillo I."/>
            <person name="Haas B."/>
            <person name="Nusbaum C."/>
            <person name="Birren B."/>
        </authorList>
    </citation>
    <scope>NUCLEOTIDE SEQUENCE [LARGE SCALE GENOMIC DNA]</scope>
    <source>
        <strain evidence="3 4">JP610</strain>
    </source>
</reference>
<evidence type="ECO:0000256" key="1">
    <source>
        <dbReference type="SAM" id="MobiDB-lite"/>
    </source>
</evidence>
<feature type="region of interest" description="Disordered" evidence="1">
    <location>
        <begin position="1"/>
        <end position="57"/>
    </location>
</feature>
<dbReference type="EMBL" id="KQ243216">
    <property type="protein sequence ID" value="KNC76180.1"/>
    <property type="molecule type" value="Genomic_DNA"/>
</dbReference>
<dbReference type="InterPro" id="IPR001932">
    <property type="entry name" value="PPM-type_phosphatase-like_dom"/>
</dbReference>
<evidence type="ECO:0000313" key="3">
    <source>
        <dbReference type="EMBL" id="KNC76180.1"/>
    </source>
</evidence>
<feature type="compositionally biased region" description="Basic and acidic residues" evidence="1">
    <location>
        <begin position="612"/>
        <end position="634"/>
    </location>
</feature>
<feature type="compositionally biased region" description="Low complexity" evidence="1">
    <location>
        <begin position="596"/>
        <end position="608"/>
    </location>
</feature>
<feature type="region of interest" description="Disordered" evidence="1">
    <location>
        <begin position="282"/>
        <end position="383"/>
    </location>
</feature>
<dbReference type="SUPFAM" id="SSF81606">
    <property type="entry name" value="PP2C-like"/>
    <property type="match status" value="1"/>
</dbReference>
<evidence type="ECO:0000313" key="4">
    <source>
        <dbReference type="Proteomes" id="UP000054560"/>
    </source>
</evidence>
<dbReference type="Pfam" id="PF00481">
    <property type="entry name" value="PP2C"/>
    <property type="match status" value="1"/>
</dbReference>
<keyword evidence="4" id="KW-1185">Reference proteome</keyword>
<feature type="region of interest" description="Disordered" evidence="1">
    <location>
        <begin position="554"/>
        <end position="694"/>
    </location>
</feature>
<dbReference type="SMART" id="SM00332">
    <property type="entry name" value="PP2Cc"/>
    <property type="match status" value="1"/>
</dbReference>
<protein>
    <recommendedName>
        <fullName evidence="2">PPM-type phosphatase domain-containing protein</fullName>
    </recommendedName>
</protein>
<feature type="compositionally biased region" description="Polar residues" evidence="1">
    <location>
        <begin position="207"/>
        <end position="264"/>
    </location>
</feature>
<organism evidence="3 4">
    <name type="scientific">Sphaeroforma arctica JP610</name>
    <dbReference type="NCBI Taxonomy" id="667725"/>
    <lineage>
        <taxon>Eukaryota</taxon>
        <taxon>Ichthyosporea</taxon>
        <taxon>Ichthyophonida</taxon>
        <taxon>Sphaeroforma</taxon>
    </lineage>
</organism>
<feature type="compositionally biased region" description="Polar residues" evidence="1">
    <location>
        <begin position="283"/>
        <end position="296"/>
    </location>
</feature>
<name>A0A0L0FHF7_9EUKA</name>
<proteinExistence type="predicted"/>
<feature type="compositionally biased region" description="Low complexity" evidence="1">
    <location>
        <begin position="1"/>
        <end position="13"/>
    </location>
</feature>
<accession>A0A0L0FHF7</accession>
<feature type="compositionally biased region" description="Polar residues" evidence="1">
    <location>
        <begin position="562"/>
        <end position="584"/>
    </location>
</feature>